<dbReference type="RefSeq" id="WP_244747604.1">
    <property type="nucleotide sequence ID" value="NZ_CP095071.1"/>
</dbReference>
<dbReference type="Pfam" id="PF00583">
    <property type="entry name" value="Acetyltransf_1"/>
    <property type="match status" value="1"/>
</dbReference>
<evidence type="ECO:0000313" key="2">
    <source>
        <dbReference type="EMBL" id="UOQ87163.1"/>
    </source>
</evidence>
<proteinExistence type="predicted"/>
<dbReference type="EMBL" id="CP095071">
    <property type="protein sequence ID" value="UOQ87163.1"/>
    <property type="molecule type" value="Genomic_DNA"/>
</dbReference>
<evidence type="ECO:0000259" key="1">
    <source>
        <dbReference type="PROSITE" id="PS51186"/>
    </source>
</evidence>
<sequence>MRVLIRQETEEDHELTEKIIKKAFENEELSDHQEHLLVERLRASEAFIPELSLVALHDEQDIVGHILLSNIKIVDGDHVTDSLALAPVSVLPDYQNHGIGSQLIQVALTKAEELGFASVIVLGHPAYYPRFGFQRASRWGIQAPFDVPDDAFMALELLENSLAEFSGVVQYDATFG</sequence>
<dbReference type="PROSITE" id="PS51186">
    <property type="entry name" value="GNAT"/>
    <property type="match status" value="1"/>
</dbReference>
<feature type="domain" description="N-acetyltransferase" evidence="1">
    <location>
        <begin position="3"/>
        <end position="158"/>
    </location>
</feature>
<dbReference type="InterPro" id="IPR000182">
    <property type="entry name" value="GNAT_dom"/>
</dbReference>
<dbReference type="InterPro" id="IPR016181">
    <property type="entry name" value="Acyl_CoA_acyltransferase"/>
</dbReference>
<gene>
    <name evidence="2" type="ORF">MUN87_09890</name>
</gene>
<dbReference type="Proteomes" id="UP000831537">
    <property type="component" value="Chromosome"/>
</dbReference>
<name>A0ABY4GRZ0_9BACI</name>
<organism evidence="2 3">
    <name type="scientific">Gracilibacillus salinarum</name>
    <dbReference type="NCBI Taxonomy" id="2932255"/>
    <lineage>
        <taxon>Bacteria</taxon>
        <taxon>Bacillati</taxon>
        <taxon>Bacillota</taxon>
        <taxon>Bacilli</taxon>
        <taxon>Bacillales</taxon>
        <taxon>Bacillaceae</taxon>
        <taxon>Gracilibacillus</taxon>
    </lineage>
</organism>
<dbReference type="CDD" id="cd04301">
    <property type="entry name" value="NAT_SF"/>
    <property type="match status" value="1"/>
</dbReference>
<reference evidence="2 3" key="1">
    <citation type="submission" date="2022-04" db="EMBL/GenBank/DDBJ databases">
        <title>Gracilibacillus sp. isolated from saltern.</title>
        <authorList>
            <person name="Won M."/>
            <person name="Lee C.-M."/>
            <person name="Woen H.-Y."/>
            <person name="Kwon S.-W."/>
        </authorList>
    </citation>
    <scope>NUCLEOTIDE SEQUENCE [LARGE SCALE GENOMIC DNA]</scope>
    <source>
        <strain evidence="2 3">SSPM10-3</strain>
    </source>
</reference>
<protein>
    <submittedName>
        <fullName evidence="2">N-acetyltransferase</fullName>
    </submittedName>
</protein>
<keyword evidence="3" id="KW-1185">Reference proteome</keyword>
<dbReference type="Gene3D" id="3.40.630.30">
    <property type="match status" value="1"/>
</dbReference>
<evidence type="ECO:0000313" key="3">
    <source>
        <dbReference type="Proteomes" id="UP000831537"/>
    </source>
</evidence>
<dbReference type="SUPFAM" id="SSF55729">
    <property type="entry name" value="Acyl-CoA N-acyltransferases (Nat)"/>
    <property type="match status" value="1"/>
</dbReference>
<accession>A0ABY4GRZ0</accession>